<sequence length="795" mass="91048">MGNGHFISGHSIRILNRGTIWNTVTWDYFADNLEPIKEMILAAYKNFFDFSYLFSRRCHSQCCKFFKGCFQSCFGDDRQNNESESIPLNNLSTGSTSQIPSIVINRPNTKDRESPPMYCIPRRTLPSSSRLQPLARKVPSRISEKTNDHESSKMKLNDSEVKCEPSTFNTNYNGRSESRFDRSISKFADEVENRKDGIIHQNKRSPERNIVTTVMQKDESNPNFHHESQIEMDGTSKTRRSLNFGNNTSSEYRQDPYYQTIFGKSIARGKIRDEINRMQATSQENSQNRMLKVDSPVLNIKRRVINGRRNSHLSRCIAQNDPGENLWPGYKTSNNNNQEQPILRRAVSDCCRRSVLKGITKTCLKSELKPLPEFEEINSSEDAEVKTMEQTRFEKVMNPPMPCDGNLSCKIKASFSNINKEKSTTSKREIGVGFAEESLQFKFIKNDINPSRPEGKEEATDLSKLCGEDFCKSKAPIWNLNEKRSFTSKGETEAGSVEDNLRYKFVKNDKNTVKFEENNEMMKNMALKLPRVSLKREQFLDIKAENRSFGSTIGCKYIKDDCYSKNNYYDRNLNISPNNKIAEDKALKLLRVSLTEKQFINNNTGNTSSGSAIGSKNKKDDCNLKNNCNFIKNETNLIRIPAEEKKDNIPQRFLEESQLSKCCNLRASYRKRCLIPNKYMENKVSANNLSVREPAGQIDAKSILYSKKSSRELQNLTMKTKSMGNELFDKDQKMEAGCIKRVNIDLDEPSVRSKNSNFSHNACSLVEDKPRNNAPINVSEKVTNTLEENAEETYI</sequence>
<feature type="compositionally biased region" description="Basic and acidic residues" evidence="1">
    <location>
        <begin position="142"/>
        <end position="159"/>
    </location>
</feature>
<dbReference type="AlphaFoldDB" id="A0A8T0F3L4"/>
<reference evidence="2" key="2">
    <citation type="submission" date="2020-06" db="EMBL/GenBank/DDBJ databases">
        <authorList>
            <person name="Sheffer M."/>
        </authorList>
    </citation>
    <scope>NUCLEOTIDE SEQUENCE</scope>
</reference>
<evidence type="ECO:0000313" key="2">
    <source>
        <dbReference type="EMBL" id="KAF8785042.1"/>
    </source>
</evidence>
<feature type="region of interest" description="Disordered" evidence="1">
    <location>
        <begin position="129"/>
        <end position="159"/>
    </location>
</feature>
<evidence type="ECO:0000313" key="3">
    <source>
        <dbReference type="Proteomes" id="UP000807504"/>
    </source>
</evidence>
<protein>
    <submittedName>
        <fullName evidence="2">Uncharacterized protein</fullName>
    </submittedName>
</protein>
<proteinExistence type="predicted"/>
<feature type="region of interest" description="Disordered" evidence="1">
    <location>
        <begin position="220"/>
        <end position="249"/>
    </location>
</feature>
<gene>
    <name evidence="2" type="ORF">HNY73_010638</name>
</gene>
<evidence type="ECO:0000256" key="1">
    <source>
        <dbReference type="SAM" id="MobiDB-lite"/>
    </source>
</evidence>
<reference evidence="2" key="1">
    <citation type="journal article" date="2020" name="bioRxiv">
        <title>Chromosome-level reference genome of the European wasp spider Argiope bruennichi: a resource for studies on range expansion and evolutionary adaptation.</title>
        <authorList>
            <person name="Sheffer M.M."/>
            <person name="Hoppe A."/>
            <person name="Krehenwinkel H."/>
            <person name="Uhl G."/>
            <person name="Kuss A.W."/>
            <person name="Jensen L."/>
            <person name="Jensen C."/>
            <person name="Gillespie R.G."/>
            <person name="Hoff K.J."/>
            <person name="Prost S."/>
        </authorList>
    </citation>
    <scope>NUCLEOTIDE SEQUENCE</scope>
</reference>
<dbReference type="EMBL" id="JABXBU010000030">
    <property type="protein sequence ID" value="KAF8785042.1"/>
    <property type="molecule type" value="Genomic_DNA"/>
</dbReference>
<name>A0A8T0F3L4_ARGBR</name>
<feature type="compositionally biased region" description="Basic and acidic residues" evidence="1">
    <location>
        <begin position="220"/>
        <end position="229"/>
    </location>
</feature>
<accession>A0A8T0F3L4</accession>
<organism evidence="2 3">
    <name type="scientific">Argiope bruennichi</name>
    <name type="common">Wasp spider</name>
    <name type="synonym">Aranea bruennichi</name>
    <dbReference type="NCBI Taxonomy" id="94029"/>
    <lineage>
        <taxon>Eukaryota</taxon>
        <taxon>Metazoa</taxon>
        <taxon>Ecdysozoa</taxon>
        <taxon>Arthropoda</taxon>
        <taxon>Chelicerata</taxon>
        <taxon>Arachnida</taxon>
        <taxon>Araneae</taxon>
        <taxon>Araneomorphae</taxon>
        <taxon>Entelegynae</taxon>
        <taxon>Araneoidea</taxon>
        <taxon>Araneidae</taxon>
        <taxon>Argiope</taxon>
    </lineage>
</organism>
<comment type="caution">
    <text evidence="2">The sequence shown here is derived from an EMBL/GenBank/DDBJ whole genome shotgun (WGS) entry which is preliminary data.</text>
</comment>
<keyword evidence="3" id="KW-1185">Reference proteome</keyword>
<dbReference type="Proteomes" id="UP000807504">
    <property type="component" value="Unassembled WGS sequence"/>
</dbReference>